<feature type="domain" description="FAD-binding PCMH-type" evidence="13">
    <location>
        <begin position="54"/>
        <end position="282"/>
    </location>
</feature>
<dbReference type="EC" id="1.1.2.4" evidence="10"/>
<organism evidence="14 15">
    <name type="scientific">Devosia oryzisoli</name>
    <dbReference type="NCBI Taxonomy" id="2774138"/>
    <lineage>
        <taxon>Bacteria</taxon>
        <taxon>Pseudomonadati</taxon>
        <taxon>Pseudomonadota</taxon>
        <taxon>Alphaproteobacteria</taxon>
        <taxon>Hyphomicrobiales</taxon>
        <taxon>Devosiaceae</taxon>
        <taxon>Devosia</taxon>
    </lineage>
</organism>
<dbReference type="GO" id="GO:0004458">
    <property type="term" value="F:D-lactate dehydrogenase (cytochrome) activity"/>
    <property type="evidence" value="ECO:0007669"/>
    <property type="project" value="UniProtKB-EC"/>
</dbReference>
<dbReference type="AlphaFoldDB" id="A0A927FVK7"/>
<evidence type="ECO:0000259" key="13">
    <source>
        <dbReference type="PROSITE" id="PS51387"/>
    </source>
</evidence>
<evidence type="ECO:0000256" key="11">
    <source>
        <dbReference type="SAM" id="MobiDB-lite"/>
    </source>
</evidence>
<evidence type="ECO:0000256" key="9">
    <source>
        <dbReference type="ARBA" id="ARBA00023014"/>
    </source>
</evidence>
<evidence type="ECO:0000256" key="6">
    <source>
        <dbReference type="ARBA" id="ARBA00022946"/>
    </source>
</evidence>
<gene>
    <name evidence="14" type="ORF">IC608_12740</name>
</gene>
<keyword evidence="6" id="KW-0809">Transit peptide</keyword>
<dbReference type="SUPFAM" id="SSF46548">
    <property type="entry name" value="alpha-helical ferredoxin"/>
    <property type="match status" value="1"/>
</dbReference>
<evidence type="ECO:0000256" key="4">
    <source>
        <dbReference type="ARBA" id="ARBA00022723"/>
    </source>
</evidence>
<evidence type="ECO:0000256" key="8">
    <source>
        <dbReference type="ARBA" id="ARBA00023004"/>
    </source>
</evidence>
<keyword evidence="15" id="KW-1185">Reference proteome</keyword>
<dbReference type="InterPro" id="IPR016169">
    <property type="entry name" value="FAD-bd_PCMH_sub2"/>
</dbReference>
<comment type="similarity">
    <text evidence="2">Belongs to the FAD-binding oxidoreductase/transferase type 4 family.</text>
</comment>
<keyword evidence="3" id="KW-0285">Flavoprotein</keyword>
<keyword evidence="7" id="KW-0560">Oxidoreductase</keyword>
<keyword evidence="5" id="KW-0274">FAD</keyword>
<dbReference type="Pfam" id="PF01565">
    <property type="entry name" value="FAD_binding_4"/>
    <property type="match status" value="1"/>
</dbReference>
<protein>
    <recommendedName>
        <fullName evidence="10">D-lactate dehydrogenase (cytochrome)</fullName>
        <ecNumber evidence="10">1.1.2.4</ecNumber>
    </recommendedName>
</protein>
<dbReference type="Pfam" id="PF02913">
    <property type="entry name" value="FAD-oxidase_C"/>
    <property type="match status" value="1"/>
</dbReference>
<feature type="compositionally biased region" description="Polar residues" evidence="11">
    <location>
        <begin position="1"/>
        <end position="18"/>
    </location>
</feature>
<dbReference type="RefSeq" id="WP_191775988.1">
    <property type="nucleotide sequence ID" value="NZ_JACYFU010000003.1"/>
</dbReference>
<proteinExistence type="inferred from homology"/>
<dbReference type="PROSITE" id="PS51379">
    <property type="entry name" value="4FE4S_FER_2"/>
    <property type="match status" value="1"/>
</dbReference>
<dbReference type="Gene3D" id="3.30.70.2740">
    <property type="match status" value="1"/>
</dbReference>
<reference evidence="14" key="1">
    <citation type="submission" date="2020-09" db="EMBL/GenBank/DDBJ databases">
        <title>Genome seq and assembly of Devosia sp.</title>
        <authorList>
            <person name="Chhetri G."/>
        </authorList>
    </citation>
    <scope>NUCLEOTIDE SEQUENCE</scope>
    <source>
        <strain evidence="14">PTR5</strain>
    </source>
</reference>
<dbReference type="Gene3D" id="3.30.465.10">
    <property type="match status" value="1"/>
</dbReference>
<dbReference type="GO" id="GO:0051536">
    <property type="term" value="F:iron-sulfur cluster binding"/>
    <property type="evidence" value="ECO:0007669"/>
    <property type="project" value="UniProtKB-KW"/>
</dbReference>
<evidence type="ECO:0000256" key="7">
    <source>
        <dbReference type="ARBA" id="ARBA00023002"/>
    </source>
</evidence>
<comment type="caution">
    <text evidence="14">The sequence shown here is derived from an EMBL/GenBank/DDBJ whole genome shotgun (WGS) entry which is preliminary data.</text>
</comment>
<dbReference type="InterPro" id="IPR016166">
    <property type="entry name" value="FAD-bd_PCMH"/>
</dbReference>
<evidence type="ECO:0000256" key="5">
    <source>
        <dbReference type="ARBA" id="ARBA00022827"/>
    </source>
</evidence>
<evidence type="ECO:0000256" key="2">
    <source>
        <dbReference type="ARBA" id="ARBA00008000"/>
    </source>
</evidence>
<evidence type="ECO:0000313" key="15">
    <source>
        <dbReference type="Proteomes" id="UP000654108"/>
    </source>
</evidence>
<dbReference type="Gene3D" id="3.30.43.10">
    <property type="entry name" value="Uridine Diphospho-n-acetylenolpyruvylglucosamine Reductase, domain 2"/>
    <property type="match status" value="1"/>
</dbReference>
<dbReference type="SUPFAM" id="SSF56176">
    <property type="entry name" value="FAD-binding/transporter-associated domain-like"/>
    <property type="match status" value="1"/>
</dbReference>
<keyword evidence="9" id="KW-0411">Iron-sulfur</keyword>
<dbReference type="GO" id="GO:1903457">
    <property type="term" value="P:lactate catabolic process"/>
    <property type="evidence" value="ECO:0007669"/>
    <property type="project" value="TreeGrafter"/>
</dbReference>
<dbReference type="InterPro" id="IPR036318">
    <property type="entry name" value="FAD-bd_PCMH-like_sf"/>
</dbReference>
<dbReference type="Pfam" id="PF13183">
    <property type="entry name" value="Fer4_8"/>
    <property type="match status" value="1"/>
</dbReference>
<dbReference type="InterPro" id="IPR017900">
    <property type="entry name" value="4Fe4S_Fe_S_CS"/>
</dbReference>
<dbReference type="InterPro" id="IPR016164">
    <property type="entry name" value="FAD-linked_Oxase-like_C"/>
</dbReference>
<dbReference type="EMBL" id="JACYFU010000003">
    <property type="protein sequence ID" value="MBD8066337.1"/>
    <property type="molecule type" value="Genomic_DNA"/>
</dbReference>
<dbReference type="GO" id="GO:0008720">
    <property type="term" value="F:D-lactate dehydrogenase (NAD+) activity"/>
    <property type="evidence" value="ECO:0007669"/>
    <property type="project" value="TreeGrafter"/>
</dbReference>
<dbReference type="PROSITE" id="PS00198">
    <property type="entry name" value="4FE4S_FER_1"/>
    <property type="match status" value="2"/>
</dbReference>
<dbReference type="PROSITE" id="PS51387">
    <property type="entry name" value="FAD_PCMH"/>
    <property type="match status" value="1"/>
</dbReference>
<evidence type="ECO:0000259" key="12">
    <source>
        <dbReference type="PROSITE" id="PS51379"/>
    </source>
</evidence>
<dbReference type="InterPro" id="IPR017896">
    <property type="entry name" value="4Fe4S_Fe-S-bd"/>
</dbReference>
<keyword evidence="8" id="KW-0408">Iron</keyword>
<accession>A0A927FVK7</accession>
<dbReference type="GO" id="GO:0046872">
    <property type="term" value="F:metal ion binding"/>
    <property type="evidence" value="ECO:0007669"/>
    <property type="project" value="UniProtKB-KW"/>
</dbReference>
<feature type="region of interest" description="Disordered" evidence="11">
    <location>
        <begin position="711"/>
        <end position="734"/>
    </location>
</feature>
<name>A0A927FVK7_9HYPH</name>
<dbReference type="Pfam" id="PF02754">
    <property type="entry name" value="CCG"/>
    <property type="match status" value="2"/>
</dbReference>
<evidence type="ECO:0000256" key="1">
    <source>
        <dbReference type="ARBA" id="ARBA00001974"/>
    </source>
</evidence>
<dbReference type="PANTHER" id="PTHR11748">
    <property type="entry name" value="D-LACTATE DEHYDROGENASE"/>
    <property type="match status" value="1"/>
</dbReference>
<dbReference type="PANTHER" id="PTHR11748:SF111">
    <property type="entry name" value="D-LACTATE DEHYDROGENASE, MITOCHONDRIAL-RELATED"/>
    <property type="match status" value="1"/>
</dbReference>
<feature type="region of interest" description="Disordered" evidence="11">
    <location>
        <begin position="1"/>
        <end position="21"/>
    </location>
</feature>
<dbReference type="GO" id="GO:0071949">
    <property type="term" value="F:FAD binding"/>
    <property type="evidence" value="ECO:0007669"/>
    <property type="project" value="InterPro"/>
</dbReference>
<dbReference type="InterPro" id="IPR009051">
    <property type="entry name" value="Helical_ferredxn"/>
</dbReference>
<keyword evidence="4" id="KW-0479">Metal-binding</keyword>
<feature type="domain" description="4Fe-4S ferredoxin-type" evidence="12">
    <location>
        <begin position="551"/>
        <end position="582"/>
    </location>
</feature>
<evidence type="ECO:0000313" key="14">
    <source>
        <dbReference type="EMBL" id="MBD8066337.1"/>
    </source>
</evidence>
<dbReference type="InterPro" id="IPR004017">
    <property type="entry name" value="Cys_rich_dom"/>
</dbReference>
<sequence length="972" mass="104371">MQHAVSFSTQPRAATSDRQAAGERVAKRLRGAISGAVHTDPLMTYAWSGDASSYRLIPAVVVFINSEDEVRAVMQAARAERLPLTFRAAGTSLSGQAVTDGVLAVLGDGWRKLSVHSGADQVTLGPAVIVAEANRALKPFNRKIGPDPASQATCKIGGVVNNNSSGMCCGVAQNTYHTMARLRIVLTDGTTLDSGDPASCEGFRRSHAPMLDALHRLHHDVMADDELVALIRHKYRIKNTVGYSLNALVDFHDPLDILTHLMVGSEGTLGFVSEVTYNTVPEHPFKSTALVPFPDPQSAGRAIIEMANGGVQVTTGVTAAEYIERRALATVEHLPPMAPLLPWLTENSPAVLIDVTAPDAATLEAEVTKAEGLLRRHGATHVDFSTDEHRSHALWDIRKGFFASAGAARPKGSIMLTEDVAAPIERLAEFVVDLRAMLDDHGYADAVIFGHALAGNLHFQMGDDFSHPDSAAKFDAFSRALSDLVSVRYGGSLKAEHGTGRAIAPFVETEWGRKAYEIMHRIKAIFDPERLLNPDVLLNEDKSVHIQNLKLMPLADELVDLCIECGFCEPACPSHHMTLTPRQRIAVTRERARLEQTGEDPVLLARLNADFQYAGLDTCAACNLCSLRCPVGIETGTMIMGERARRRSGMANAIAQFAADHRHGIETAMRGGLAVADAARTLVPPPVVEAVTEHARRLTGKHVPRIARTLHRGPGAPKALENRQDPRRTGFPVPITQAGRPSVVYFSACPSRMFGAPATEQALLPTPEAMVTLLERAGFDVIVPDHLTGQCCGQPFQSKGFPEQAIEVGRSLNKTLSETSDAGRLPVVTDASTCAKHLRAFPGDATVADSAEFLLAHVLPRLVVTNRLPVVAVHHNCSAQRLAEQPTTEALAAACAERVAVLSSVTCCGYAGDKGLFVPELNAHATRRVKDDIPEGCTLGVSTVSTCASGLSEHAGIPFVSLPSLLEWASRP</sequence>
<dbReference type="InterPro" id="IPR006094">
    <property type="entry name" value="Oxid_FAD_bind_N"/>
</dbReference>
<dbReference type="SUPFAM" id="SSF55103">
    <property type="entry name" value="FAD-linked oxidases, C-terminal domain"/>
    <property type="match status" value="1"/>
</dbReference>
<evidence type="ECO:0000256" key="3">
    <source>
        <dbReference type="ARBA" id="ARBA00022630"/>
    </source>
</evidence>
<dbReference type="Gene3D" id="1.10.45.10">
    <property type="entry name" value="Vanillyl-alcohol Oxidase, Chain A, domain 4"/>
    <property type="match status" value="1"/>
</dbReference>
<dbReference type="InterPro" id="IPR016167">
    <property type="entry name" value="FAD-bd_PCMH_sub1"/>
</dbReference>
<dbReference type="Gene3D" id="1.10.1060.10">
    <property type="entry name" value="Alpha-helical ferredoxin"/>
    <property type="match status" value="1"/>
</dbReference>
<evidence type="ECO:0000256" key="10">
    <source>
        <dbReference type="ARBA" id="ARBA00038897"/>
    </source>
</evidence>
<dbReference type="InterPro" id="IPR016171">
    <property type="entry name" value="Vanillyl_alc_oxidase_C-sub2"/>
</dbReference>
<dbReference type="Proteomes" id="UP000654108">
    <property type="component" value="Unassembled WGS sequence"/>
</dbReference>
<comment type="cofactor">
    <cofactor evidence="1">
        <name>FAD</name>
        <dbReference type="ChEBI" id="CHEBI:57692"/>
    </cofactor>
</comment>
<dbReference type="InterPro" id="IPR004113">
    <property type="entry name" value="FAD-bd_oxidored_4_C"/>
</dbReference>